<evidence type="ECO:0000313" key="2">
    <source>
        <dbReference type="Proteomes" id="UP000272613"/>
    </source>
</evidence>
<protein>
    <submittedName>
        <fullName evidence="1">Uncharacterized protein</fullName>
    </submittedName>
</protein>
<organism evidence="1 2">
    <name type="scientific">Pseudomonas coronafaciens pv. garcae</name>
    <dbReference type="NCBI Taxonomy" id="251653"/>
    <lineage>
        <taxon>Bacteria</taxon>
        <taxon>Pseudomonadati</taxon>
        <taxon>Pseudomonadota</taxon>
        <taxon>Gammaproteobacteria</taxon>
        <taxon>Pseudomonadales</taxon>
        <taxon>Pseudomonadaceae</taxon>
        <taxon>Pseudomonas</taxon>
        <taxon>Pseudomonas coronafaciens</taxon>
    </lineage>
</organism>
<dbReference type="EMBL" id="RBSH01000238">
    <property type="protein sequence ID" value="RMR97521.1"/>
    <property type="molecule type" value="Genomic_DNA"/>
</dbReference>
<comment type="caution">
    <text evidence="1">The sequence shown here is derived from an EMBL/GenBank/DDBJ whole genome shotgun (WGS) entry which is preliminary data.</text>
</comment>
<sequence length="69" mass="7484">MTALCADQIDLLMWVVDALARCYVHERDGAALIVGEVNEAAVFAQALLPWQHPAFTQYAVNVQVAGVKA</sequence>
<proteinExistence type="predicted"/>
<reference evidence="1 2" key="1">
    <citation type="submission" date="2018-08" db="EMBL/GenBank/DDBJ databases">
        <title>Recombination of ecologically and evolutionarily significant loci maintains genetic cohesion in the Pseudomonas syringae species complex.</title>
        <authorList>
            <person name="Dillon M."/>
            <person name="Thakur S."/>
            <person name="Almeida R.N.D."/>
            <person name="Weir B.S."/>
            <person name="Guttman D.S."/>
        </authorList>
    </citation>
    <scope>NUCLEOTIDE SEQUENCE [LARGE SCALE GENOMIC DNA]</scope>
    <source>
        <strain evidence="1 2">ICMP 5019</strain>
    </source>
</reference>
<gene>
    <name evidence="1" type="ORF">ALP74_200583</name>
</gene>
<evidence type="ECO:0000313" key="1">
    <source>
        <dbReference type="EMBL" id="RMR97521.1"/>
    </source>
</evidence>
<dbReference type="Proteomes" id="UP000272613">
    <property type="component" value="Unassembled WGS sequence"/>
</dbReference>
<name>A0AB37QKP5_9PSED</name>
<dbReference type="AlphaFoldDB" id="A0AB37QKP5"/>
<accession>A0AB37QKP5</accession>